<feature type="region of interest" description="Disordered" evidence="1">
    <location>
        <begin position="118"/>
        <end position="143"/>
    </location>
</feature>
<protein>
    <submittedName>
        <fullName evidence="3">Major facilitator superfamily domain-containing protein 8</fullName>
    </submittedName>
</protein>
<keyword evidence="2" id="KW-0812">Transmembrane</keyword>
<dbReference type="AlphaFoldDB" id="A0A8D8G1G4"/>
<dbReference type="EMBL" id="HBUE01122287">
    <property type="protein sequence ID" value="CAG6492942.1"/>
    <property type="molecule type" value="Transcribed_RNA"/>
</dbReference>
<reference evidence="3" key="1">
    <citation type="submission" date="2021-05" db="EMBL/GenBank/DDBJ databases">
        <authorList>
            <person name="Alioto T."/>
            <person name="Alioto T."/>
            <person name="Gomez Garrido J."/>
        </authorList>
    </citation>
    <scope>NUCLEOTIDE SEQUENCE</scope>
</reference>
<keyword evidence="2" id="KW-1133">Transmembrane helix</keyword>
<evidence type="ECO:0000256" key="1">
    <source>
        <dbReference type="SAM" id="MobiDB-lite"/>
    </source>
</evidence>
<keyword evidence="2" id="KW-0472">Membrane</keyword>
<evidence type="ECO:0000313" key="3">
    <source>
        <dbReference type="EMBL" id="CAG6492942.1"/>
    </source>
</evidence>
<feature type="transmembrane region" description="Helical" evidence="2">
    <location>
        <begin position="33"/>
        <end position="56"/>
    </location>
</feature>
<feature type="compositionally biased region" description="Basic and acidic residues" evidence="1">
    <location>
        <begin position="126"/>
        <end position="143"/>
    </location>
</feature>
<sequence>MVKWITLKQSDKDRSLGLETGAEYRQRWVSIRVVYFIGFLMFLAFGIVATGIWPYLKSVLEKFQLFSAIQCPKSSISLAVGSIRKQGILGLCLRCPSARSVDLQSVLRLVDQQADLHTDTASSTGDHLHDRQRSVRGDRRVRG</sequence>
<name>A0A8D8G1G4_CULPI</name>
<evidence type="ECO:0000256" key="2">
    <source>
        <dbReference type="SAM" id="Phobius"/>
    </source>
</evidence>
<organism evidence="3">
    <name type="scientific">Culex pipiens</name>
    <name type="common">House mosquito</name>
    <dbReference type="NCBI Taxonomy" id="7175"/>
    <lineage>
        <taxon>Eukaryota</taxon>
        <taxon>Metazoa</taxon>
        <taxon>Ecdysozoa</taxon>
        <taxon>Arthropoda</taxon>
        <taxon>Hexapoda</taxon>
        <taxon>Insecta</taxon>
        <taxon>Pterygota</taxon>
        <taxon>Neoptera</taxon>
        <taxon>Endopterygota</taxon>
        <taxon>Diptera</taxon>
        <taxon>Nematocera</taxon>
        <taxon>Culicoidea</taxon>
        <taxon>Culicidae</taxon>
        <taxon>Culicinae</taxon>
        <taxon>Culicini</taxon>
        <taxon>Culex</taxon>
        <taxon>Culex</taxon>
    </lineage>
</organism>
<accession>A0A8D8G1G4</accession>
<proteinExistence type="predicted"/>